<evidence type="ECO:0000313" key="2">
    <source>
        <dbReference type="EMBL" id="TFW72955.1"/>
    </source>
</evidence>
<keyword evidence="1" id="KW-1133">Transmembrane helix</keyword>
<organism evidence="2 3">
    <name type="scientific">Methylotenera oryzisoli</name>
    <dbReference type="NCBI Taxonomy" id="2080758"/>
    <lineage>
        <taxon>Bacteria</taxon>
        <taxon>Pseudomonadati</taxon>
        <taxon>Pseudomonadota</taxon>
        <taxon>Betaproteobacteria</taxon>
        <taxon>Nitrosomonadales</taxon>
        <taxon>Methylophilaceae</taxon>
        <taxon>Methylotenera</taxon>
    </lineage>
</organism>
<keyword evidence="1" id="KW-0812">Transmembrane</keyword>
<protein>
    <submittedName>
        <fullName evidence="2">Uncharacterized protein</fullName>
    </submittedName>
</protein>
<gene>
    <name evidence="2" type="ORF">C3Y98_00930</name>
</gene>
<keyword evidence="1" id="KW-0472">Membrane</keyword>
<name>A0A4Y9VV90_9PROT</name>
<proteinExistence type="predicted"/>
<accession>A0A4Y9VV90</accession>
<comment type="caution">
    <text evidence="2">The sequence shown here is derived from an EMBL/GenBank/DDBJ whole genome shotgun (WGS) entry which is preliminary data.</text>
</comment>
<dbReference type="AlphaFoldDB" id="A0A4Y9VV90"/>
<sequence length="89" mass="10514">MEYLHHPRVLILVGILSTPVYITLAKMFWGEKFESLGDTIKFLFTPDFYSLFKGRFWDDWYATTKFNIFLLLCFGWAAAITEMLARHVL</sequence>
<feature type="transmembrane region" description="Helical" evidence="1">
    <location>
        <begin position="66"/>
        <end position="85"/>
    </location>
</feature>
<evidence type="ECO:0000313" key="3">
    <source>
        <dbReference type="Proteomes" id="UP000297706"/>
    </source>
</evidence>
<dbReference type="Proteomes" id="UP000297706">
    <property type="component" value="Unassembled WGS sequence"/>
</dbReference>
<reference evidence="2 3" key="1">
    <citation type="submission" date="2018-02" db="EMBL/GenBank/DDBJ databases">
        <title>A novel lanthanide dependent methylotroph, Methylotenera sp. La3113.</title>
        <authorList>
            <person name="Lv H."/>
            <person name="Tani A."/>
        </authorList>
    </citation>
    <scope>NUCLEOTIDE SEQUENCE [LARGE SCALE GENOMIC DNA]</scope>
    <source>
        <strain evidence="2 3">La3113</strain>
    </source>
</reference>
<feature type="transmembrane region" description="Helical" evidence="1">
    <location>
        <begin position="9"/>
        <end position="29"/>
    </location>
</feature>
<evidence type="ECO:0000256" key="1">
    <source>
        <dbReference type="SAM" id="Phobius"/>
    </source>
</evidence>
<dbReference type="EMBL" id="PQVH01000002">
    <property type="protein sequence ID" value="TFW72955.1"/>
    <property type="molecule type" value="Genomic_DNA"/>
</dbReference>
<keyword evidence="3" id="KW-1185">Reference proteome</keyword>